<evidence type="ECO:0000256" key="1">
    <source>
        <dbReference type="SAM" id="Coils"/>
    </source>
</evidence>
<evidence type="ECO:0000313" key="3">
    <source>
        <dbReference type="EMBL" id="KAG7358816.1"/>
    </source>
</evidence>
<name>A0A9K3LDM6_9STRA</name>
<protein>
    <submittedName>
        <fullName evidence="3">Uncharacterized protein</fullName>
    </submittedName>
</protein>
<comment type="caution">
    <text evidence="3">The sequence shown here is derived from an EMBL/GenBank/DDBJ whole genome shotgun (WGS) entry which is preliminary data.</text>
</comment>
<feature type="compositionally biased region" description="Basic residues" evidence="2">
    <location>
        <begin position="72"/>
        <end position="83"/>
    </location>
</feature>
<evidence type="ECO:0000313" key="4">
    <source>
        <dbReference type="Proteomes" id="UP000693970"/>
    </source>
</evidence>
<keyword evidence="1" id="KW-0175">Coiled coil</keyword>
<reference evidence="3" key="2">
    <citation type="submission" date="2021-04" db="EMBL/GenBank/DDBJ databases">
        <authorList>
            <person name="Podell S."/>
        </authorList>
    </citation>
    <scope>NUCLEOTIDE SEQUENCE</scope>
    <source>
        <strain evidence="3">Hildebrandi</strain>
    </source>
</reference>
<feature type="coiled-coil region" evidence="1">
    <location>
        <begin position="404"/>
        <end position="452"/>
    </location>
</feature>
<feature type="compositionally biased region" description="Basic residues" evidence="2">
    <location>
        <begin position="222"/>
        <end position="256"/>
    </location>
</feature>
<feature type="region of interest" description="Disordered" evidence="2">
    <location>
        <begin position="193"/>
        <end position="259"/>
    </location>
</feature>
<feature type="compositionally biased region" description="Low complexity" evidence="2">
    <location>
        <begin position="193"/>
        <end position="205"/>
    </location>
</feature>
<accession>A0A9K3LDM6</accession>
<organism evidence="3 4">
    <name type="scientific">Nitzschia inconspicua</name>
    <dbReference type="NCBI Taxonomy" id="303405"/>
    <lineage>
        <taxon>Eukaryota</taxon>
        <taxon>Sar</taxon>
        <taxon>Stramenopiles</taxon>
        <taxon>Ochrophyta</taxon>
        <taxon>Bacillariophyta</taxon>
        <taxon>Bacillariophyceae</taxon>
        <taxon>Bacillariophycidae</taxon>
        <taxon>Bacillariales</taxon>
        <taxon>Bacillariaceae</taxon>
        <taxon>Nitzschia</taxon>
    </lineage>
</organism>
<feature type="region of interest" description="Disordered" evidence="2">
    <location>
        <begin position="34"/>
        <end position="55"/>
    </location>
</feature>
<feature type="region of interest" description="Disordered" evidence="2">
    <location>
        <begin position="67"/>
        <end position="140"/>
    </location>
</feature>
<proteinExistence type="predicted"/>
<gene>
    <name evidence="3" type="ORF">IV203_015405</name>
</gene>
<feature type="region of interest" description="Disordered" evidence="2">
    <location>
        <begin position="1"/>
        <end position="20"/>
    </location>
</feature>
<keyword evidence="4" id="KW-1185">Reference proteome</keyword>
<dbReference type="EMBL" id="JAGRRH010000014">
    <property type="protein sequence ID" value="KAG7358816.1"/>
    <property type="molecule type" value="Genomic_DNA"/>
</dbReference>
<dbReference type="Proteomes" id="UP000693970">
    <property type="component" value="Unassembled WGS sequence"/>
</dbReference>
<feature type="compositionally biased region" description="Basic and acidic residues" evidence="2">
    <location>
        <begin position="121"/>
        <end position="135"/>
    </location>
</feature>
<feature type="compositionally biased region" description="Polar residues" evidence="2">
    <location>
        <begin position="102"/>
        <end position="113"/>
    </location>
</feature>
<dbReference type="AlphaFoldDB" id="A0A9K3LDM6"/>
<sequence>MVTSQAPPVSLSSTLSSRLSKKDVIKPSSWKGLTFADFDKSPMKPKHGGKQRSSGWMLLATAQLVDLGSPSSRKKKKKKKTIKKTTPSDTITDDGRSDKYTSKTTAKSLTRLSQRALGKYHPLDNDTSLHGDGDKPVSTSELTAATVTMTGSERSEEDLPLIPVVTKLSMIEDSLLGAVVESDSQLTETTLTENEAAALHVATPTKKTKTKKNTVKTPSPEKKKKKKKSTPTTTTKKKKKVKKSPSPSKKKKSKKQKVGDVADIDALVEERLQEIDRLERMLEEERQGLQSKRVSISWDQEIMRYVIHQEAERTDELAQTIEGLQEQVVRMQQQELAILQQETNDLDNVQVHIQELEDLVQKQANEIERLKKKLWDIDQAAMVVDEKDLFDDVQTLVEENKTLSEGKKSMIEEHEEERKKWQESLDVKDEMIASLQQEIKSLKAALDNATLAPKSAKKEKVSLHGMNIDALKPPLDGIL</sequence>
<evidence type="ECO:0000256" key="2">
    <source>
        <dbReference type="SAM" id="MobiDB-lite"/>
    </source>
</evidence>
<feature type="coiled-coil region" evidence="1">
    <location>
        <begin position="264"/>
        <end position="380"/>
    </location>
</feature>
<reference evidence="3" key="1">
    <citation type="journal article" date="2021" name="Sci. Rep.">
        <title>Diploid genomic architecture of Nitzschia inconspicua, an elite biomass production diatom.</title>
        <authorList>
            <person name="Oliver A."/>
            <person name="Podell S."/>
            <person name="Pinowska A."/>
            <person name="Traller J.C."/>
            <person name="Smith S.R."/>
            <person name="McClure R."/>
            <person name="Beliaev A."/>
            <person name="Bohutskyi P."/>
            <person name="Hill E.A."/>
            <person name="Rabines A."/>
            <person name="Zheng H."/>
            <person name="Allen L.Z."/>
            <person name="Kuo A."/>
            <person name="Grigoriev I.V."/>
            <person name="Allen A.E."/>
            <person name="Hazlebeck D."/>
            <person name="Allen E.E."/>
        </authorList>
    </citation>
    <scope>NUCLEOTIDE SEQUENCE</scope>
    <source>
        <strain evidence="3">Hildebrandi</strain>
    </source>
</reference>